<evidence type="ECO:0000256" key="3">
    <source>
        <dbReference type="ARBA" id="ARBA00022833"/>
    </source>
</evidence>
<dbReference type="NCBIfam" id="NF006702">
    <property type="entry name" value="PRK09248.1"/>
    <property type="match status" value="1"/>
</dbReference>
<comment type="cofactor">
    <cofactor evidence="4">
        <name>Zn(2+)</name>
        <dbReference type="ChEBI" id="CHEBI:29105"/>
    </cofactor>
    <text evidence="4">Binds 3 Zn(2+) ions per subunit.</text>
</comment>
<comment type="similarity">
    <text evidence="4">Belongs to the PHP family.</text>
</comment>
<keyword evidence="2 4" id="KW-0378">Hydrolase</keyword>
<keyword evidence="1 4" id="KW-0479">Metal-binding</keyword>
<dbReference type="Pfam" id="PF02811">
    <property type="entry name" value="PHP"/>
    <property type="match status" value="1"/>
</dbReference>
<feature type="binding site" evidence="4">
    <location>
        <position position="74"/>
    </location>
    <ligand>
        <name>Zn(2+)</name>
        <dbReference type="ChEBI" id="CHEBI:29105"/>
        <label>3</label>
    </ligand>
</feature>
<feature type="domain" description="Polymerase/histidinol phosphatase N-terminal" evidence="5">
    <location>
        <begin position="5"/>
        <end position="79"/>
    </location>
</feature>
<reference evidence="6 7" key="1">
    <citation type="submission" date="2020-08" db="EMBL/GenBank/DDBJ databases">
        <title>A Genomic Blueprint of the Chicken Gut Microbiome.</title>
        <authorList>
            <person name="Gilroy R."/>
            <person name="Ravi A."/>
            <person name="Getino M."/>
            <person name="Pursley I."/>
            <person name="Horton D.L."/>
            <person name="Alikhan N.-F."/>
            <person name="Baker D."/>
            <person name="Gharbi K."/>
            <person name="Hall N."/>
            <person name="Watson M."/>
            <person name="Adriaenssens E.M."/>
            <person name="Foster-Nyarko E."/>
            <person name="Jarju S."/>
            <person name="Secka A."/>
            <person name="Antonio M."/>
            <person name="Oren A."/>
            <person name="Chaudhuri R."/>
            <person name="La Ragione R.M."/>
            <person name="Hildebrand F."/>
            <person name="Pallen M.J."/>
        </authorList>
    </citation>
    <scope>NUCLEOTIDE SEQUENCE [LARGE SCALE GENOMIC DNA]</scope>
    <source>
        <strain evidence="6 7">N37</strain>
    </source>
</reference>
<protein>
    <submittedName>
        <fullName evidence="6">Phosphatase</fullName>
    </submittedName>
</protein>
<feature type="binding site" evidence="4">
    <location>
        <position position="132"/>
    </location>
    <ligand>
        <name>Zn(2+)</name>
        <dbReference type="ChEBI" id="CHEBI:29105"/>
        <label>3</label>
    </ligand>
</feature>
<proteinExistence type="inferred from homology"/>
<dbReference type="InterPro" id="IPR050243">
    <property type="entry name" value="PHP_phosphatase"/>
</dbReference>
<dbReference type="HAMAP" id="MF_01561">
    <property type="entry name" value="YcdX_phosphat"/>
    <property type="match status" value="1"/>
</dbReference>
<dbReference type="InterPro" id="IPR016195">
    <property type="entry name" value="Pol/histidinol_Pase-like"/>
</dbReference>
<feature type="binding site" evidence="4">
    <location>
        <position position="10"/>
    </location>
    <ligand>
        <name>Zn(2+)</name>
        <dbReference type="ChEBI" id="CHEBI:29105"/>
        <label>1</label>
    </ligand>
</feature>
<dbReference type="Gene3D" id="3.20.20.140">
    <property type="entry name" value="Metal-dependent hydrolases"/>
    <property type="match status" value="1"/>
</dbReference>
<evidence type="ECO:0000256" key="2">
    <source>
        <dbReference type="ARBA" id="ARBA00022801"/>
    </source>
</evidence>
<evidence type="ECO:0000256" key="4">
    <source>
        <dbReference type="HAMAP-Rule" id="MF_01561"/>
    </source>
</evidence>
<feature type="binding site" evidence="4">
    <location>
        <position position="102"/>
    </location>
    <ligand>
        <name>Zn(2+)</name>
        <dbReference type="ChEBI" id="CHEBI:29105"/>
        <label>3</label>
    </ligand>
</feature>
<evidence type="ECO:0000313" key="6">
    <source>
        <dbReference type="EMBL" id="MBD8047698.1"/>
    </source>
</evidence>
<keyword evidence="3 4" id="KW-0862">Zinc</keyword>
<feature type="binding site" evidence="4">
    <location>
        <position position="8"/>
    </location>
    <ligand>
        <name>Zn(2+)</name>
        <dbReference type="ChEBI" id="CHEBI:29105"/>
        <label>1</label>
    </ligand>
</feature>
<sequence length="242" mass="26973">MKSILDVHTHTVASGHAYSTIIENAKEASNKGIKVLGVADHGPKMPDGPHIFYFLNLEVLPRKLYGVEILRGCEANIIDYEGNIDIPEKIANKLDYMIVSLHEPCIKPGTIEENTNALIKAMDNKNIMIIGHPGNPNFPIDEEKVVLKAKEKNIIMELNNSSVNGSRKGRQGSDKVCYKIAQLCKKHGVKVVFGSDAHVCFDIGEFDSVKKLVSDIEMPEELIMNCDEKKFINYLQEKGKIL</sequence>
<name>A0ABR8YTW1_9CLOT</name>
<dbReference type="InterPro" id="IPR003141">
    <property type="entry name" value="Pol/His_phosphatase_N"/>
</dbReference>
<feature type="binding site" evidence="4">
    <location>
        <position position="198"/>
    </location>
    <ligand>
        <name>Zn(2+)</name>
        <dbReference type="ChEBI" id="CHEBI:29105"/>
        <label>2</label>
    </ligand>
</feature>
<feature type="binding site" evidence="4">
    <location>
        <position position="196"/>
    </location>
    <ligand>
        <name>Zn(2+)</name>
        <dbReference type="ChEBI" id="CHEBI:29105"/>
        <label>1</label>
    </ligand>
</feature>
<evidence type="ECO:0000313" key="7">
    <source>
        <dbReference type="Proteomes" id="UP000627166"/>
    </source>
</evidence>
<dbReference type="CDD" id="cd07437">
    <property type="entry name" value="PHP_HisPPase_Ycdx_like"/>
    <property type="match status" value="1"/>
</dbReference>
<feature type="binding site" evidence="4">
    <location>
        <position position="16"/>
    </location>
    <ligand>
        <name>Zn(2+)</name>
        <dbReference type="ChEBI" id="CHEBI:29105"/>
        <label>2</label>
    </ligand>
</feature>
<dbReference type="InterPro" id="IPR004013">
    <property type="entry name" value="PHP_dom"/>
</dbReference>
<gene>
    <name evidence="6" type="ORF">H9637_11705</name>
</gene>
<accession>A0ABR8YTW1</accession>
<evidence type="ECO:0000259" key="5">
    <source>
        <dbReference type="SMART" id="SM00481"/>
    </source>
</evidence>
<evidence type="ECO:0000256" key="1">
    <source>
        <dbReference type="ARBA" id="ARBA00022723"/>
    </source>
</evidence>
<dbReference type="Proteomes" id="UP000627166">
    <property type="component" value="Unassembled WGS sequence"/>
</dbReference>
<dbReference type="SMART" id="SM00481">
    <property type="entry name" value="POLIIIAc"/>
    <property type="match status" value="1"/>
</dbReference>
<comment type="caution">
    <text evidence="6">The sequence shown here is derived from an EMBL/GenBank/DDBJ whole genome shotgun (WGS) entry which is preliminary data.</text>
</comment>
<dbReference type="PANTHER" id="PTHR36928">
    <property type="entry name" value="PHOSPHATASE YCDX-RELATED"/>
    <property type="match status" value="1"/>
</dbReference>
<feature type="binding site" evidence="4">
    <location>
        <position position="74"/>
    </location>
    <ligand>
        <name>Zn(2+)</name>
        <dbReference type="ChEBI" id="CHEBI:29105"/>
        <label>1</label>
    </ligand>
</feature>
<dbReference type="SUPFAM" id="SSF89550">
    <property type="entry name" value="PHP domain-like"/>
    <property type="match status" value="1"/>
</dbReference>
<dbReference type="EMBL" id="JACSQB010000093">
    <property type="protein sequence ID" value="MBD8047698.1"/>
    <property type="molecule type" value="Genomic_DNA"/>
</dbReference>
<dbReference type="PANTHER" id="PTHR36928:SF1">
    <property type="entry name" value="PHOSPHATASE YCDX-RELATED"/>
    <property type="match status" value="1"/>
</dbReference>
<organism evidence="6 7">
    <name type="scientific">Clostridium faecium</name>
    <dbReference type="NCBI Taxonomy" id="2762223"/>
    <lineage>
        <taxon>Bacteria</taxon>
        <taxon>Bacillati</taxon>
        <taxon>Bacillota</taxon>
        <taxon>Clostridia</taxon>
        <taxon>Eubacteriales</taxon>
        <taxon>Clostridiaceae</taxon>
        <taxon>Clostridium</taxon>
    </lineage>
</organism>
<keyword evidence="7" id="KW-1185">Reference proteome</keyword>
<dbReference type="InterPro" id="IPR023710">
    <property type="entry name" value="Phosphatase_YcdX_put"/>
</dbReference>
<dbReference type="RefSeq" id="WP_191740660.1">
    <property type="nucleotide sequence ID" value="NZ_JACSQB010000093.1"/>
</dbReference>
<feature type="binding site" evidence="4">
    <location>
        <position position="41"/>
    </location>
    <ligand>
        <name>Zn(2+)</name>
        <dbReference type="ChEBI" id="CHEBI:29105"/>
        <label>2</label>
    </ligand>
</feature>